<feature type="compositionally biased region" description="Polar residues" evidence="1">
    <location>
        <begin position="1921"/>
        <end position="1935"/>
    </location>
</feature>
<proteinExistence type="predicted"/>
<feature type="region of interest" description="Disordered" evidence="1">
    <location>
        <begin position="103"/>
        <end position="129"/>
    </location>
</feature>
<dbReference type="Gene3D" id="2.180.10.10">
    <property type="entry name" value="RHS repeat-associated core"/>
    <property type="match status" value="1"/>
</dbReference>
<evidence type="ECO:0000256" key="1">
    <source>
        <dbReference type="SAM" id="MobiDB-lite"/>
    </source>
</evidence>
<evidence type="ECO:0000313" key="3">
    <source>
        <dbReference type="EMBL" id="RJS47434.1"/>
    </source>
</evidence>
<dbReference type="NCBIfam" id="TIGR01643">
    <property type="entry name" value="YD_repeat_2x"/>
    <property type="match status" value="1"/>
</dbReference>
<comment type="caution">
    <text evidence="3">The sequence shown here is derived from an EMBL/GenBank/DDBJ whole genome shotgun (WGS) entry which is preliminary data.</text>
</comment>
<name>A0A3A5HH82_9ACTN</name>
<evidence type="ECO:0000313" key="4">
    <source>
        <dbReference type="Proteomes" id="UP000276542"/>
    </source>
</evidence>
<sequence>MYRSDNSDVSGCPFARSGFAVLIPSRSPDSEAGSLVGCPPFRGVSVLALRVARVSRPVVTASVVLAVAFAGAALPAEAARPGKSVPARATVVAERPDAMSAALTARSQGKRVEDTSQRTERSSTWANPDGTWTTENHLGVQRFKDSQGKWVEVNLDLAAQPDGSVEPVAHPLGLKFPGKGPAGEIRLDEGQGRTVSMVLPGELTKPTVDGLKATYADVAPGVDVVLESRRTGFEQTFVLDERPTEGAAVSWDLQLKTKGLTAKAQGDGSINFVDAKNKVVSHIPAAVAWDSRVDEHTGEPVNYAPVTLAVTQRNPGHATLRVSPDAAWLVDPATQFPVTIDPTYTSTTRTTTFDTYVTQGVSSGQSSSTKLKLGKNGAGDVSRSFLEFELGTLKGRVIKGASLKLYENYSWNCSARSFDARDVSADVTTSTVWSNQPTMGTTYGTLTDAKGHSSECAAGWSSMAVTSMVQAWAADSSTVNRVGLRAQSETDSVAYKEFGSLESSTDPYLSISYNNYPGVSSVPTVSSASTYASTVYSSDTTPAFFAAASDGNANNVSINFQIHTSTAFNSGSLVTSCNSAYVASGAMANCTVGTALADNTTYFVRTQTTDGMDLSSWSTAYLTFKMAAAAPSAPMIVCPTQSDGAWSDNPPANDVACTISAAGTGNSAPGYISYSVDGALAKKVQITPSSDPNVAKVNVTVPKAKGGHGIAATAISRASVASSESDYGFGYGTTAVESPATDPVPVTTGDIKITADSPPAPSGTTASSVLKWRLASTTNDETTGWNTAQNLSATSDPATGGLKVSGTWNTMAATTDAANGNVALDPRLPATLELQVCTTYTGGATQCTWNSQPLRVLRVPHAFGAGFPVADAGPGQVALWTGEFTTAATDVVVPGYTGSLSISRTHATFAGEPNPAAAVFGPGWTASLDGSDAGLAGFQLIDNTLVDGTLVLYADDADPMVFAPTTWTRRTGTNLATGTWNGVDEATADAGVKATVTGSGTSTVFSIVDPDGVTTTFKITTAATATTDALFAPESVTEPGSGTTTYTRDPSSGRVTRILAPVPPAVTCTGAVGSPMAKGCRALDITYATTTTATSSTPGDVAGQVKKISLNIFNPAVGGSTTALIDVATYKYDDQHRLVTVTDPRPTPALTTSYAYDSSDRLTSLTPAGLAPYNLEYAGTPTKLARVKRDNPASAGGGTATLATVLYDVPTSGTGLPDLSANGVAVWGQPKAPTYAAAVFGPDKPITTLDPAAVATGDWSYASIQATDARGYTINTAEYGPGKWLPTFTQFNDDGYPILELDAGDIQAIKSGESTIGQAGTLTVYNTASNGPAATPVGSIVTDTYGPTRWVTLKNGDRVQARPHTAMTYDEASPDGGINPDTGHGWALPTTISSGPVAPDDLSFLEAAEVSKISYGSSSDTAAWKLGAARTQTTVIDGGSGDITTVSDYDSVGRVIAQRQPTATGSDAGTRKTIYYTVGTNADDASCGNKPEWAGAACRTYYAGQASGQDLISTKVTGYNAYLSPTTTVESANGGTRTTTATYDTASRPVATTVVASGISGSTSVKGSETTYDSATGLPIKQWATTGGAHVGDPINTTYDSWGRALTYEPSAGEVTTTTFDSIGRITQVVDPKGTTSYGYGYGADANGDTDRRGLPTTLTVTGGPGGALEFGGAYNADGTLVKQKLPGGLTQTTLVDAAGEPVSMEYTGQVTIDNGDGTTTIDSNGGWLGWSTENDINGRVRREWTPAGAAFTTDGLTGPAAAAAYDRAYKYDKAGRLTQVDDRTSTIGAGIDPITGEPLNETCETRAFSFDKNGNRLSLSRTPGNADGTCQTPGATGVTTKNWSYDAGDRLTGGYVYDAFGRQTTIPATDAPVAANGAITLGYTDTDAVASITQNGQTTGFALDQAGRRQTEATGPIGQAATSTTTRHYTDGSDNPGWSTLVTASGTATTRYAGSLGGDLGLTLTNPAGGGTVQAELALANPHGDVVTTANIPAAGPCVGITGWADGDEYGNKTGTGGSQTDGLNYGWLGAKERATQATGLMLMGVRVYNPATGSFSSTDPVFGGNTTAYAYPQDPVNRVDLDGRWGFSIKDAFKKAKDWADDHKKIVGAVQLGIGLVALGVCAICTAAAAISYGIAGYKTVQGYRRGGVRGALGGAASFIPVGGRLAATANVARVRAAHRAATTGKARRALQKPLARAYTIKRRAAPALDRAAFGYDSLHYAYSYR</sequence>
<dbReference type="Pfam" id="PF05593">
    <property type="entry name" value="RHS_repeat"/>
    <property type="match status" value="1"/>
</dbReference>
<keyword evidence="2" id="KW-0472">Membrane</keyword>
<feature type="region of interest" description="Disordered" evidence="1">
    <location>
        <begin position="1909"/>
        <end position="1935"/>
    </location>
</feature>
<dbReference type="OrthoDB" id="9762066at2"/>
<reference evidence="4" key="1">
    <citation type="submission" date="2018-09" db="EMBL/GenBank/DDBJ databases">
        <authorList>
            <person name="Zhu H."/>
        </authorList>
    </citation>
    <scope>NUCLEOTIDE SEQUENCE [LARGE SCALE GENOMIC DNA]</scope>
    <source>
        <strain evidence="4">K1W22B-1</strain>
    </source>
</reference>
<keyword evidence="2" id="KW-1133">Transmembrane helix</keyword>
<dbReference type="NCBIfam" id="NF033679">
    <property type="entry name" value="DNRLRE_dom"/>
    <property type="match status" value="1"/>
</dbReference>
<dbReference type="InterPro" id="IPR031325">
    <property type="entry name" value="RHS_repeat"/>
</dbReference>
<keyword evidence="2" id="KW-0812">Transmembrane</keyword>
<gene>
    <name evidence="3" type="ORF">D4739_15230</name>
</gene>
<organism evidence="3 4">
    <name type="scientific">Nocardioides cavernaquae</name>
    <dbReference type="NCBI Taxonomy" id="2321396"/>
    <lineage>
        <taxon>Bacteria</taxon>
        <taxon>Bacillati</taxon>
        <taxon>Actinomycetota</taxon>
        <taxon>Actinomycetes</taxon>
        <taxon>Propionibacteriales</taxon>
        <taxon>Nocardioidaceae</taxon>
        <taxon>Nocardioides</taxon>
    </lineage>
</organism>
<dbReference type="InterPro" id="IPR006530">
    <property type="entry name" value="YD"/>
</dbReference>
<dbReference type="InterPro" id="IPR022385">
    <property type="entry name" value="Rhs_assc_core"/>
</dbReference>
<dbReference type="EMBL" id="QYRP01000002">
    <property type="protein sequence ID" value="RJS47434.1"/>
    <property type="molecule type" value="Genomic_DNA"/>
</dbReference>
<dbReference type="NCBIfam" id="TIGR03696">
    <property type="entry name" value="Rhs_assc_core"/>
    <property type="match status" value="1"/>
</dbReference>
<evidence type="ECO:0000256" key="2">
    <source>
        <dbReference type="SAM" id="Phobius"/>
    </source>
</evidence>
<feature type="compositionally biased region" description="Basic and acidic residues" evidence="1">
    <location>
        <begin position="110"/>
        <end position="121"/>
    </location>
</feature>
<dbReference type="Proteomes" id="UP000276542">
    <property type="component" value="Unassembled WGS sequence"/>
</dbReference>
<feature type="transmembrane region" description="Helical" evidence="2">
    <location>
        <begin position="2114"/>
        <end position="2138"/>
    </location>
</feature>
<accession>A0A3A5HH82</accession>
<keyword evidence="4" id="KW-1185">Reference proteome</keyword>
<protein>
    <submittedName>
        <fullName evidence="3">DNRLRE domain-containing protein</fullName>
    </submittedName>
</protein>